<dbReference type="Proteomes" id="UP000554235">
    <property type="component" value="Unassembled WGS sequence"/>
</dbReference>
<protein>
    <submittedName>
        <fullName evidence="2">Uncharacterized protein</fullName>
    </submittedName>
</protein>
<evidence type="ECO:0000313" key="2">
    <source>
        <dbReference type="EMBL" id="KAF4464180.1"/>
    </source>
</evidence>
<gene>
    <name evidence="2" type="ORF">FALBO_9002</name>
</gene>
<accession>A0A8H4L9N1</accession>
<feature type="region of interest" description="Disordered" evidence="1">
    <location>
        <begin position="97"/>
        <end position="127"/>
    </location>
</feature>
<feature type="compositionally biased region" description="Acidic residues" evidence="1">
    <location>
        <begin position="109"/>
        <end position="120"/>
    </location>
</feature>
<reference evidence="2 3" key="1">
    <citation type="submission" date="2020-01" db="EMBL/GenBank/DDBJ databases">
        <title>Identification and distribution of gene clusters putatively required for synthesis of sphingolipid metabolism inhibitors in phylogenetically diverse species of the filamentous fungus Fusarium.</title>
        <authorList>
            <person name="Kim H.-S."/>
            <person name="Busman M."/>
            <person name="Brown D.W."/>
            <person name="Divon H."/>
            <person name="Uhlig S."/>
            <person name="Proctor R.H."/>
        </authorList>
    </citation>
    <scope>NUCLEOTIDE SEQUENCE [LARGE SCALE GENOMIC DNA]</scope>
    <source>
        <strain evidence="2 3">NRRL 20459</strain>
    </source>
</reference>
<keyword evidence="3" id="KW-1185">Reference proteome</keyword>
<organism evidence="2 3">
    <name type="scientific">Fusarium albosuccineum</name>
    <dbReference type="NCBI Taxonomy" id="1237068"/>
    <lineage>
        <taxon>Eukaryota</taxon>
        <taxon>Fungi</taxon>
        <taxon>Dikarya</taxon>
        <taxon>Ascomycota</taxon>
        <taxon>Pezizomycotina</taxon>
        <taxon>Sordariomycetes</taxon>
        <taxon>Hypocreomycetidae</taxon>
        <taxon>Hypocreales</taxon>
        <taxon>Nectriaceae</taxon>
        <taxon>Fusarium</taxon>
        <taxon>Fusarium decemcellulare species complex</taxon>
    </lineage>
</organism>
<proteinExistence type="predicted"/>
<comment type="caution">
    <text evidence="2">The sequence shown here is derived from an EMBL/GenBank/DDBJ whole genome shotgun (WGS) entry which is preliminary data.</text>
</comment>
<sequence length="127" mass="13756">MSQRFLWFVAFGIGVAAADRLGLIAYLQNQLSPTLVGLEITFQDAAGRRLKISYDQVRNSLADAAEVSPLAEVDVKALIDQALKGAKEKGLLNARETWTIKPGRPGAETEAEEEAENDEGETGRPAE</sequence>
<evidence type="ECO:0000313" key="3">
    <source>
        <dbReference type="Proteomes" id="UP000554235"/>
    </source>
</evidence>
<dbReference type="AlphaFoldDB" id="A0A8H4L9N1"/>
<dbReference type="EMBL" id="JAADYS010001231">
    <property type="protein sequence ID" value="KAF4464180.1"/>
    <property type="molecule type" value="Genomic_DNA"/>
</dbReference>
<evidence type="ECO:0000256" key="1">
    <source>
        <dbReference type="SAM" id="MobiDB-lite"/>
    </source>
</evidence>
<name>A0A8H4L9N1_9HYPO</name>